<comment type="caution">
    <text evidence="7">The sequence shown here is derived from an EMBL/GenBank/DDBJ whole genome shotgun (WGS) entry which is preliminary data.</text>
</comment>
<dbReference type="SUPFAM" id="SSF50129">
    <property type="entry name" value="GroES-like"/>
    <property type="match status" value="1"/>
</dbReference>
<accession>A0A2G9WX93</accession>
<keyword evidence="1 4" id="KW-0479">Metal-binding</keyword>
<dbReference type="InterPro" id="IPR013149">
    <property type="entry name" value="ADH-like_C"/>
</dbReference>
<dbReference type="SUPFAM" id="SSF51735">
    <property type="entry name" value="NAD(P)-binding Rossmann-fold domains"/>
    <property type="match status" value="1"/>
</dbReference>
<evidence type="ECO:0000256" key="1">
    <source>
        <dbReference type="ARBA" id="ARBA00022723"/>
    </source>
</evidence>
<evidence type="ECO:0000259" key="6">
    <source>
        <dbReference type="Pfam" id="PF08240"/>
    </source>
</evidence>
<evidence type="ECO:0000256" key="3">
    <source>
        <dbReference type="ARBA" id="ARBA00023002"/>
    </source>
</evidence>
<dbReference type="Proteomes" id="UP000231070">
    <property type="component" value="Unassembled WGS sequence"/>
</dbReference>
<dbReference type="Gene3D" id="3.40.50.720">
    <property type="entry name" value="NAD(P)-binding Rossmann-like Domain"/>
    <property type="match status" value="1"/>
</dbReference>
<dbReference type="OrthoDB" id="9809185at2"/>
<dbReference type="InterPro" id="IPR002328">
    <property type="entry name" value="ADH_Zn_CS"/>
</dbReference>
<organism evidence="7 8">
    <name type="scientific">Pleomorphomonas carboxyditropha</name>
    <dbReference type="NCBI Taxonomy" id="2023338"/>
    <lineage>
        <taxon>Bacteria</taxon>
        <taxon>Pseudomonadati</taxon>
        <taxon>Pseudomonadota</taxon>
        <taxon>Alphaproteobacteria</taxon>
        <taxon>Hyphomicrobiales</taxon>
        <taxon>Pleomorphomonadaceae</taxon>
        <taxon>Pleomorphomonas</taxon>
    </lineage>
</organism>
<evidence type="ECO:0000313" key="7">
    <source>
        <dbReference type="EMBL" id="PIO99299.1"/>
    </source>
</evidence>
<dbReference type="AlphaFoldDB" id="A0A2G9WX93"/>
<proteinExistence type="inferred from homology"/>
<dbReference type="PANTHER" id="PTHR43401">
    <property type="entry name" value="L-THREONINE 3-DEHYDROGENASE"/>
    <property type="match status" value="1"/>
</dbReference>
<evidence type="ECO:0000313" key="8">
    <source>
        <dbReference type="Proteomes" id="UP000231070"/>
    </source>
</evidence>
<evidence type="ECO:0000259" key="5">
    <source>
        <dbReference type="Pfam" id="PF00107"/>
    </source>
</evidence>
<dbReference type="PANTHER" id="PTHR43401:SF2">
    <property type="entry name" value="L-THREONINE 3-DEHYDROGENASE"/>
    <property type="match status" value="1"/>
</dbReference>
<dbReference type="Gene3D" id="3.90.180.10">
    <property type="entry name" value="Medium-chain alcohol dehydrogenases, catalytic domain"/>
    <property type="match status" value="1"/>
</dbReference>
<feature type="domain" description="Alcohol dehydrogenase-like C-terminal" evidence="5">
    <location>
        <begin position="188"/>
        <end position="294"/>
    </location>
</feature>
<reference evidence="7 8" key="1">
    <citation type="submission" date="2017-08" db="EMBL/GenBank/DDBJ databases">
        <title>Pleomorphomonas carboxidotrophicus sp. nov., a new mesophilic hydrogenogenic carboxidotroph.</title>
        <authorList>
            <person name="Esquivel-Elizondo S."/>
            <person name="Krajmalnik-Brown R."/>
            <person name="Maldonado J."/>
        </authorList>
    </citation>
    <scope>NUCLEOTIDE SEQUENCE [LARGE SCALE GENOMIC DNA]</scope>
    <source>
        <strain evidence="7 8">SVCO-16</strain>
    </source>
</reference>
<keyword evidence="8" id="KW-1185">Reference proteome</keyword>
<dbReference type="Pfam" id="PF00107">
    <property type="entry name" value="ADH_zinc_N"/>
    <property type="match status" value="1"/>
</dbReference>
<dbReference type="Pfam" id="PF08240">
    <property type="entry name" value="ADH_N"/>
    <property type="match status" value="1"/>
</dbReference>
<protein>
    <submittedName>
        <fullName evidence="7">Dehydrogenase</fullName>
    </submittedName>
</protein>
<dbReference type="InterPro" id="IPR011032">
    <property type="entry name" value="GroES-like_sf"/>
</dbReference>
<dbReference type="EMBL" id="NQVN01000005">
    <property type="protein sequence ID" value="PIO99299.1"/>
    <property type="molecule type" value="Genomic_DNA"/>
</dbReference>
<evidence type="ECO:0000256" key="4">
    <source>
        <dbReference type="RuleBase" id="RU361277"/>
    </source>
</evidence>
<sequence length="338" mass="34148">MKAVRLYAAGDLRVEDIAPPPAPRAGEVRLTVTAAGICGSDLHNFRTGAWISRSPSVAGHEFAGRVAALGEGVDGLALGDAVVADSRVTCGVCAACRDGRPNVCEKLGFVGEVCDGGFAEEAVLPASLLIKAPDDADAAALAMAEPLAVALHAVRRLAAPAGSPVLIAGCGPIGGLAALLLSERHDGPLFVADRNAARAGRVAEVTGARITELTAEAVAGVLGGAPLLAALDATGHPGVIGTLVDLVAPGGILALVGIGHGSLAVDPVRLVEREITLAGCHAFTDELPQAVALMPALQHRLLALVDETIDLDGVPAAYERLLAGRSVGLKTIIQPRRA</sequence>
<dbReference type="InterPro" id="IPR013154">
    <property type="entry name" value="ADH-like_N"/>
</dbReference>
<dbReference type="InterPro" id="IPR050129">
    <property type="entry name" value="Zn_alcohol_dh"/>
</dbReference>
<gene>
    <name evidence="7" type="ORF">CJ014_10615</name>
</gene>
<dbReference type="InterPro" id="IPR036291">
    <property type="entry name" value="NAD(P)-bd_dom_sf"/>
</dbReference>
<comment type="similarity">
    <text evidence="4">Belongs to the zinc-containing alcohol dehydrogenase family.</text>
</comment>
<keyword evidence="2 4" id="KW-0862">Zinc</keyword>
<keyword evidence="3" id="KW-0560">Oxidoreductase</keyword>
<dbReference type="PROSITE" id="PS00059">
    <property type="entry name" value="ADH_ZINC"/>
    <property type="match status" value="1"/>
</dbReference>
<comment type="cofactor">
    <cofactor evidence="4">
        <name>Zn(2+)</name>
        <dbReference type="ChEBI" id="CHEBI:29105"/>
    </cofactor>
</comment>
<name>A0A2G9WX93_9HYPH</name>
<evidence type="ECO:0000256" key="2">
    <source>
        <dbReference type="ARBA" id="ARBA00022833"/>
    </source>
</evidence>
<dbReference type="GO" id="GO:0008270">
    <property type="term" value="F:zinc ion binding"/>
    <property type="evidence" value="ECO:0007669"/>
    <property type="project" value="InterPro"/>
</dbReference>
<feature type="domain" description="Alcohol dehydrogenase-like N-terminal" evidence="6">
    <location>
        <begin position="25"/>
        <end position="134"/>
    </location>
</feature>
<dbReference type="RefSeq" id="WP_100080456.1">
    <property type="nucleotide sequence ID" value="NZ_NQVN01000005.1"/>
</dbReference>
<dbReference type="GO" id="GO:0016491">
    <property type="term" value="F:oxidoreductase activity"/>
    <property type="evidence" value="ECO:0007669"/>
    <property type="project" value="UniProtKB-KW"/>
</dbReference>